<dbReference type="RefSeq" id="WP_160197171.1">
    <property type="nucleotide sequence ID" value="NZ_QXXA01000007.1"/>
</dbReference>
<protein>
    <submittedName>
        <fullName evidence="1">Uncharacterized protein</fullName>
    </submittedName>
</protein>
<name>A0A845QZS0_9CLOT</name>
<gene>
    <name evidence="1" type="ORF">D3Z33_07410</name>
</gene>
<dbReference type="AlphaFoldDB" id="A0A845QZS0"/>
<dbReference type="EMBL" id="QXXA01000007">
    <property type="protein sequence ID" value="NBI06688.1"/>
    <property type="molecule type" value="Genomic_DNA"/>
</dbReference>
<dbReference type="Proteomes" id="UP000467132">
    <property type="component" value="Unassembled WGS sequence"/>
</dbReference>
<sequence length="60" mass="7212">MQKEKILATYKTGNSICHILEPDPELDQEKVKEEMRRVGWQIWNSLSYEDKIRINAKYED</sequence>
<evidence type="ECO:0000313" key="2">
    <source>
        <dbReference type="Proteomes" id="UP000467132"/>
    </source>
</evidence>
<proteinExistence type="predicted"/>
<reference evidence="1 2" key="1">
    <citation type="submission" date="2018-08" db="EMBL/GenBank/DDBJ databases">
        <title>Murine metabolic-syndrome-specific gut microbial biobank.</title>
        <authorList>
            <person name="Liu C."/>
        </authorList>
    </citation>
    <scope>NUCLEOTIDE SEQUENCE [LARGE SCALE GENOMIC DNA]</scope>
    <source>
        <strain evidence="1 2">583</strain>
    </source>
</reference>
<dbReference type="OrthoDB" id="2931934at2"/>
<organism evidence="1 2">
    <name type="scientific">Senegalia massiliensis</name>
    <dbReference type="NCBI Taxonomy" id="1720316"/>
    <lineage>
        <taxon>Bacteria</taxon>
        <taxon>Bacillati</taxon>
        <taxon>Bacillota</taxon>
        <taxon>Clostridia</taxon>
        <taxon>Eubacteriales</taxon>
        <taxon>Clostridiaceae</taxon>
        <taxon>Senegalia</taxon>
    </lineage>
</organism>
<keyword evidence="2" id="KW-1185">Reference proteome</keyword>
<evidence type="ECO:0000313" key="1">
    <source>
        <dbReference type="EMBL" id="NBI06688.1"/>
    </source>
</evidence>
<comment type="caution">
    <text evidence="1">The sequence shown here is derived from an EMBL/GenBank/DDBJ whole genome shotgun (WGS) entry which is preliminary data.</text>
</comment>
<accession>A0A845QZS0</accession>